<protein>
    <submittedName>
        <fullName evidence="2">Uncharacterized protein</fullName>
    </submittedName>
</protein>
<feature type="chain" id="PRO_5041959194" evidence="1">
    <location>
        <begin position="19"/>
        <end position="177"/>
    </location>
</feature>
<organism evidence="2 3">
    <name type="scientific">Cylindrotheca closterium</name>
    <dbReference type="NCBI Taxonomy" id="2856"/>
    <lineage>
        <taxon>Eukaryota</taxon>
        <taxon>Sar</taxon>
        <taxon>Stramenopiles</taxon>
        <taxon>Ochrophyta</taxon>
        <taxon>Bacillariophyta</taxon>
        <taxon>Bacillariophyceae</taxon>
        <taxon>Bacillariophycidae</taxon>
        <taxon>Bacillariales</taxon>
        <taxon>Bacillariaceae</taxon>
        <taxon>Cylindrotheca</taxon>
    </lineage>
</organism>
<comment type="caution">
    <text evidence="2">The sequence shown here is derived from an EMBL/GenBank/DDBJ whole genome shotgun (WGS) entry which is preliminary data.</text>
</comment>
<dbReference type="AlphaFoldDB" id="A0AAD2CUL9"/>
<reference evidence="2" key="1">
    <citation type="submission" date="2023-08" db="EMBL/GenBank/DDBJ databases">
        <authorList>
            <person name="Audoor S."/>
            <person name="Bilcke G."/>
        </authorList>
    </citation>
    <scope>NUCLEOTIDE SEQUENCE</scope>
</reference>
<accession>A0AAD2CUL9</accession>
<evidence type="ECO:0000256" key="1">
    <source>
        <dbReference type="SAM" id="SignalP"/>
    </source>
</evidence>
<keyword evidence="3" id="KW-1185">Reference proteome</keyword>
<keyword evidence="1" id="KW-0732">Signal</keyword>
<dbReference type="Proteomes" id="UP001295423">
    <property type="component" value="Unassembled WGS sequence"/>
</dbReference>
<evidence type="ECO:0000313" key="3">
    <source>
        <dbReference type="Proteomes" id="UP001295423"/>
    </source>
</evidence>
<evidence type="ECO:0000313" key="2">
    <source>
        <dbReference type="EMBL" id="CAJ1942154.1"/>
    </source>
</evidence>
<dbReference type="EMBL" id="CAKOGP040001112">
    <property type="protein sequence ID" value="CAJ1942154.1"/>
    <property type="molecule type" value="Genomic_DNA"/>
</dbReference>
<gene>
    <name evidence="2" type="ORF">CYCCA115_LOCUS7805</name>
</gene>
<proteinExistence type="predicted"/>
<feature type="signal peptide" evidence="1">
    <location>
        <begin position="1"/>
        <end position="18"/>
    </location>
</feature>
<name>A0AAD2CUL9_9STRA</name>
<sequence>MKPHLSFIVAFGLGLCIAASLFSLVSIAGGGWNDKEKVEEDGRITPSGAQRQLLRTLKKISDQQALLQEQLQQRSQEFAVQQRTPIALPLDLASLRQNGEFQPIKGEGPNNDHCVIQHPFLEADQIYHLVKLWWSANCSANTTKFKKCTFRSIGRHLLHHAIQQDRTLVTLQIGAMD</sequence>